<keyword evidence="1" id="KW-0472">Membrane</keyword>
<protein>
    <submittedName>
        <fullName evidence="2">Membrane protein</fullName>
    </submittedName>
</protein>
<sequence>MDPVSQIALGAAVGHALAGRRLGGLAAAGGALGGLIPDLDVIWSGWGRDTIAYWELHRGVTHSLFFGPVVGPVLGWASATLHGRARAKSGKPTEGLFAAWTAVWVGALFTHPLLDTATIYGTQLLAPFSDLRFALPALPIIDPIYTLPLLVALGLAAFLGWRTGAAKRVTVAALVLTTLYAGAGLWANGRAEAIARADPGLVARAPEEVRVTTTFLTPWLRRVTTQEADARHVGFVSVFAPERPIRWTALPKDPRAEALAEAALATEQGRRYRRFATGALNPHVVESPDGEGEVLRIGDARYGFPNGTLGGMWGVQWPIRDGAIVEGAAERYMIPRGADLDDLGDLLSASFGGETELF</sequence>
<dbReference type="RefSeq" id="WP_188915193.1">
    <property type="nucleotide sequence ID" value="NZ_BMMF01000014.1"/>
</dbReference>
<dbReference type="PANTHER" id="PTHR40031:SF1">
    <property type="entry name" value="MEMBRANE-BOUND METAL-DEPENDENT HYDROLASE"/>
    <property type="match status" value="1"/>
</dbReference>
<feature type="transmembrane region" description="Helical" evidence="1">
    <location>
        <begin position="171"/>
        <end position="189"/>
    </location>
</feature>
<feature type="transmembrane region" description="Helical" evidence="1">
    <location>
        <begin position="95"/>
        <end position="114"/>
    </location>
</feature>
<dbReference type="AlphaFoldDB" id="A0A917QH91"/>
<name>A0A917QH91_9HYPH</name>
<evidence type="ECO:0000313" key="3">
    <source>
        <dbReference type="Proteomes" id="UP000600449"/>
    </source>
</evidence>
<dbReference type="EMBL" id="BMMF01000014">
    <property type="protein sequence ID" value="GGK50373.1"/>
    <property type="molecule type" value="Genomic_DNA"/>
</dbReference>
<feature type="transmembrane region" description="Helical" evidence="1">
    <location>
        <begin position="134"/>
        <end position="159"/>
    </location>
</feature>
<evidence type="ECO:0000256" key="1">
    <source>
        <dbReference type="SAM" id="Phobius"/>
    </source>
</evidence>
<dbReference type="PANTHER" id="PTHR40031">
    <property type="entry name" value="HYPOTHETICAL MEMBRANE SPANNING PROTEIN"/>
    <property type="match status" value="1"/>
</dbReference>
<dbReference type="Pfam" id="PF04307">
    <property type="entry name" value="YdjM"/>
    <property type="match status" value="1"/>
</dbReference>
<dbReference type="Proteomes" id="UP000600449">
    <property type="component" value="Unassembled WGS sequence"/>
</dbReference>
<dbReference type="InterPro" id="IPR053170">
    <property type="entry name" value="Transcription_regulator"/>
</dbReference>
<accession>A0A917QH91</accession>
<keyword evidence="1" id="KW-0812">Transmembrane</keyword>
<feature type="transmembrane region" description="Helical" evidence="1">
    <location>
        <begin position="64"/>
        <end position="83"/>
    </location>
</feature>
<dbReference type="InterPro" id="IPR007404">
    <property type="entry name" value="YdjM-like"/>
</dbReference>
<proteinExistence type="predicted"/>
<reference evidence="2 3" key="1">
    <citation type="journal article" date="2014" name="Int. J. Syst. Evol. Microbiol.">
        <title>Complete genome sequence of Corynebacterium casei LMG S-19264T (=DSM 44701T), isolated from a smear-ripened cheese.</title>
        <authorList>
            <consortium name="US DOE Joint Genome Institute (JGI-PGF)"/>
            <person name="Walter F."/>
            <person name="Albersmeier A."/>
            <person name="Kalinowski J."/>
            <person name="Ruckert C."/>
        </authorList>
    </citation>
    <scope>NUCLEOTIDE SEQUENCE [LARGE SCALE GENOMIC DNA]</scope>
    <source>
        <strain evidence="2 3">CGMCC 1.9161</strain>
    </source>
</reference>
<evidence type="ECO:0000313" key="2">
    <source>
        <dbReference type="EMBL" id="GGK50373.1"/>
    </source>
</evidence>
<gene>
    <name evidence="2" type="ORF">GCM10011322_41750</name>
</gene>
<comment type="caution">
    <text evidence="2">The sequence shown here is derived from an EMBL/GenBank/DDBJ whole genome shotgun (WGS) entry which is preliminary data.</text>
</comment>
<keyword evidence="3" id="KW-1185">Reference proteome</keyword>
<organism evidence="2 3">
    <name type="scientific">Salinarimonas ramus</name>
    <dbReference type="NCBI Taxonomy" id="690164"/>
    <lineage>
        <taxon>Bacteria</taxon>
        <taxon>Pseudomonadati</taxon>
        <taxon>Pseudomonadota</taxon>
        <taxon>Alphaproteobacteria</taxon>
        <taxon>Hyphomicrobiales</taxon>
        <taxon>Salinarimonadaceae</taxon>
        <taxon>Salinarimonas</taxon>
    </lineage>
</organism>
<keyword evidence="1" id="KW-1133">Transmembrane helix</keyword>